<feature type="transmembrane region" description="Helical" evidence="1">
    <location>
        <begin position="115"/>
        <end position="136"/>
    </location>
</feature>
<dbReference type="Proteomes" id="UP000248987">
    <property type="component" value="Unassembled WGS sequence"/>
</dbReference>
<sequence length="515" mass="58519">MNSFFTIIKSDYLQRTRSYSFLITLCASLAIAYTFVPEPNTNYTTIRIADYVGYYNSAWFGYITAIMASVFLSLVGFYLINSGIKKDIDLKVGQIVASTSISNFKYLFSKVLSNFLVLMTIICIVFTMSIILFMLYNDGFPFEPFQFIKPYFFITIPTMFLISVLAVVFEVLFGTYSVLQNVAFFFLFTTIMSLSAKTGSDASLDFFGNDSVLRNLEEKVREISKSDEKPNLTIGYTMGNRDESKKFHFNGIDFPTKFIFSRLVLILFGTIIIVVISPIFHRFNVKEQAASKKLEPIIERQKVIKEISLPSLPKPQINFAILPLVKTEFLLLLRKGKRWLWLLNLTGMILLAVLPLKIAHQMVLPILWFLQVSRLSDLTTKEITNNIQYFSLASYRPISRLFVSQLLAGIVLMLLTALPLIVRLGLLSNFSEAVSVTLGGILIVVSAALFGIISKGTKLFEVLFFMITYANINGIVLVDYFGGFEHHSYYMLQISALIIIGMSISFIKRNYQLRQ</sequence>
<keyword evidence="1" id="KW-0472">Membrane</keyword>
<feature type="transmembrane region" description="Helical" evidence="1">
    <location>
        <begin position="151"/>
        <end position="173"/>
    </location>
</feature>
<evidence type="ECO:0000313" key="2">
    <source>
        <dbReference type="EMBL" id="RAJ20600.1"/>
    </source>
</evidence>
<gene>
    <name evidence="2" type="ORF">LX77_03125</name>
</gene>
<feature type="transmembrane region" description="Helical" evidence="1">
    <location>
        <begin position="433"/>
        <end position="453"/>
    </location>
</feature>
<keyword evidence="3" id="KW-1185">Reference proteome</keyword>
<reference evidence="2 3" key="1">
    <citation type="submission" date="2018-06" db="EMBL/GenBank/DDBJ databases">
        <title>Genomic Encyclopedia of Archaeal and Bacterial Type Strains, Phase II (KMG-II): from individual species to whole genera.</title>
        <authorList>
            <person name="Goeker M."/>
        </authorList>
    </citation>
    <scope>NUCLEOTIDE SEQUENCE [LARGE SCALE GENOMIC DNA]</scope>
    <source>
        <strain evidence="2 3">DSM 12408</strain>
    </source>
</reference>
<name>A0A1A7R2W4_9FLAO</name>
<dbReference type="RefSeq" id="WP_066432984.1">
    <property type="nucleotide sequence ID" value="NZ_LZRN01000012.1"/>
</dbReference>
<keyword evidence="1" id="KW-1133">Transmembrane helix</keyword>
<feature type="transmembrane region" description="Helical" evidence="1">
    <location>
        <begin position="401"/>
        <end position="421"/>
    </location>
</feature>
<evidence type="ECO:0000313" key="3">
    <source>
        <dbReference type="Proteomes" id="UP000248987"/>
    </source>
</evidence>
<proteinExistence type="predicted"/>
<protein>
    <submittedName>
        <fullName evidence="2">Uncharacterized protein</fullName>
    </submittedName>
</protein>
<feature type="transmembrane region" description="Helical" evidence="1">
    <location>
        <begin position="178"/>
        <end position="196"/>
    </location>
</feature>
<evidence type="ECO:0000256" key="1">
    <source>
        <dbReference type="SAM" id="Phobius"/>
    </source>
</evidence>
<feature type="transmembrane region" description="Helical" evidence="1">
    <location>
        <begin position="259"/>
        <end position="280"/>
    </location>
</feature>
<dbReference type="OrthoDB" id="6017159at2"/>
<feature type="transmembrane region" description="Helical" evidence="1">
    <location>
        <begin position="19"/>
        <end position="36"/>
    </location>
</feature>
<organism evidence="2 3">
    <name type="scientific">Gelidibacter algens</name>
    <dbReference type="NCBI Taxonomy" id="49280"/>
    <lineage>
        <taxon>Bacteria</taxon>
        <taxon>Pseudomonadati</taxon>
        <taxon>Bacteroidota</taxon>
        <taxon>Flavobacteriia</taxon>
        <taxon>Flavobacteriales</taxon>
        <taxon>Flavobacteriaceae</taxon>
        <taxon>Gelidibacter</taxon>
    </lineage>
</organism>
<dbReference type="STRING" id="49280.A9996_07940"/>
<feature type="transmembrane region" description="Helical" evidence="1">
    <location>
        <begin position="460"/>
        <end position="482"/>
    </location>
</feature>
<dbReference type="EMBL" id="QLLQ01000015">
    <property type="protein sequence ID" value="RAJ20600.1"/>
    <property type="molecule type" value="Genomic_DNA"/>
</dbReference>
<comment type="caution">
    <text evidence="2">The sequence shown here is derived from an EMBL/GenBank/DDBJ whole genome shotgun (WGS) entry which is preliminary data.</text>
</comment>
<feature type="transmembrane region" description="Helical" evidence="1">
    <location>
        <begin position="59"/>
        <end position="80"/>
    </location>
</feature>
<accession>A0A1A7R2W4</accession>
<keyword evidence="1" id="KW-0812">Transmembrane</keyword>
<feature type="transmembrane region" description="Helical" evidence="1">
    <location>
        <begin position="488"/>
        <end position="507"/>
    </location>
</feature>
<dbReference type="AlphaFoldDB" id="A0A1A7R2W4"/>